<dbReference type="Proteomes" id="UP000808761">
    <property type="component" value="Unassembled WGS sequence"/>
</dbReference>
<proteinExistence type="predicted"/>
<evidence type="ECO:0000313" key="2">
    <source>
        <dbReference type="Proteomes" id="UP000808761"/>
    </source>
</evidence>
<comment type="caution">
    <text evidence="1">The sequence shown here is derived from an EMBL/GenBank/DDBJ whole genome shotgun (WGS) entry which is preliminary data.</text>
</comment>
<accession>A0A9D6UMR8</accession>
<organism evidence="1 2">
    <name type="scientific">Candidatus Saganbacteria bacterium</name>
    <dbReference type="NCBI Taxonomy" id="2575572"/>
    <lineage>
        <taxon>Bacteria</taxon>
        <taxon>Bacillati</taxon>
        <taxon>Saganbacteria</taxon>
    </lineage>
</organism>
<sequence>MKFTSDRIAQFIASAGRDFAIAAGSEVPEVVFKFAYDALIKIGIAMIAIRGYKVRSRVGHHVRIIEKMAEMLDDPDVVVMGNKMRQDRNLDLYGGGGCVSEKDSQASLAFVKATLGKAKQFLKTTD</sequence>
<name>A0A9D6UMR8_UNCSA</name>
<dbReference type="EMBL" id="JACRKR010000108">
    <property type="protein sequence ID" value="MBI5078808.1"/>
    <property type="molecule type" value="Genomic_DNA"/>
</dbReference>
<evidence type="ECO:0008006" key="3">
    <source>
        <dbReference type="Google" id="ProtNLM"/>
    </source>
</evidence>
<protein>
    <recommendedName>
        <fullName evidence="3">HEPN domain-containing protein</fullName>
    </recommendedName>
</protein>
<dbReference type="AlphaFoldDB" id="A0A9D6UMR8"/>
<reference evidence="1" key="1">
    <citation type="submission" date="2020-07" db="EMBL/GenBank/DDBJ databases">
        <title>Huge and variable diversity of episymbiotic CPR bacteria and DPANN archaea in groundwater ecosystems.</title>
        <authorList>
            <person name="He C.Y."/>
            <person name="Keren R."/>
            <person name="Whittaker M."/>
            <person name="Farag I.F."/>
            <person name="Doudna J."/>
            <person name="Cate J.H.D."/>
            <person name="Banfield J.F."/>
        </authorList>
    </citation>
    <scope>NUCLEOTIDE SEQUENCE</scope>
    <source>
        <strain evidence="1">NC_groundwater_1860_Pr3_B-0.1um_51_7</strain>
    </source>
</reference>
<evidence type="ECO:0000313" key="1">
    <source>
        <dbReference type="EMBL" id="MBI5078808.1"/>
    </source>
</evidence>
<gene>
    <name evidence="1" type="ORF">HZB08_02175</name>
</gene>